<dbReference type="RefSeq" id="WP_193864385.1">
    <property type="nucleotide sequence ID" value="NZ_JADEYR010000001.1"/>
</dbReference>
<accession>A0ABR9VWU4</accession>
<gene>
    <name evidence="1" type="ORF">IOE58_00075</name>
</gene>
<name>A0ABR9VWU4_9MICO</name>
<keyword evidence="2" id="KW-1185">Reference proteome</keyword>
<sequence length="217" mass="23839">MTTTVVHLVRHGEVNNPDRILYGRMPGYRLSDRGAQMALRVADHLAGEDIALVRSSPLLRAQQTAAPIAAAHQLPVTTDQRLIESGNRFEGQRMGHGDAKLSDPRNWRWFVNPLRPSWGEPYREQVARVLAAMHQARAEAEELGGDAVLVLHQLPIWLVRRSAEGKPLPHDPRRRQCSLCSVTSFRFAGPHLAGVDYAEPAADLVAGAVDATGGKLT</sequence>
<organism evidence="1 2">
    <name type="scientific">Brachybacterium epidermidis</name>
    <dbReference type="NCBI Taxonomy" id="2781983"/>
    <lineage>
        <taxon>Bacteria</taxon>
        <taxon>Bacillati</taxon>
        <taxon>Actinomycetota</taxon>
        <taxon>Actinomycetes</taxon>
        <taxon>Micrococcales</taxon>
        <taxon>Dermabacteraceae</taxon>
        <taxon>Brachybacterium</taxon>
    </lineage>
</organism>
<dbReference type="InterPro" id="IPR013078">
    <property type="entry name" value="His_Pase_superF_clade-1"/>
</dbReference>
<dbReference type="InterPro" id="IPR050275">
    <property type="entry name" value="PGM_Phosphatase"/>
</dbReference>
<comment type="caution">
    <text evidence="1">The sequence shown here is derived from an EMBL/GenBank/DDBJ whole genome shotgun (WGS) entry which is preliminary data.</text>
</comment>
<dbReference type="PANTHER" id="PTHR48100">
    <property type="entry name" value="BROAD-SPECIFICITY PHOSPHATASE YOR283W-RELATED"/>
    <property type="match status" value="1"/>
</dbReference>
<protein>
    <submittedName>
        <fullName evidence="1">Histidine phosphatase family protein</fullName>
    </submittedName>
</protein>
<dbReference type="PANTHER" id="PTHR48100:SF51">
    <property type="entry name" value="PHOSPHOGLYCERATE MUTASE"/>
    <property type="match status" value="1"/>
</dbReference>
<dbReference type="CDD" id="cd07067">
    <property type="entry name" value="HP_PGM_like"/>
    <property type="match status" value="1"/>
</dbReference>
<dbReference type="Gene3D" id="3.40.50.1240">
    <property type="entry name" value="Phosphoglycerate mutase-like"/>
    <property type="match status" value="1"/>
</dbReference>
<reference evidence="1 2" key="1">
    <citation type="submission" date="2020-10" db="EMBL/GenBank/DDBJ databases">
        <title>Draft genome and description of Brachybacterium epidermidis sp nov.</title>
        <authorList>
            <person name="Boxberger M."/>
            <person name="La Scola B."/>
        </authorList>
    </citation>
    <scope>NUCLEOTIDE SEQUENCE [LARGE SCALE GENOMIC DNA]</scope>
    <source>
        <strain evidence="1 2">Marseille-Q2903</strain>
    </source>
</reference>
<dbReference type="InterPro" id="IPR029033">
    <property type="entry name" value="His_PPase_superfam"/>
</dbReference>
<evidence type="ECO:0000313" key="2">
    <source>
        <dbReference type="Proteomes" id="UP000644727"/>
    </source>
</evidence>
<dbReference type="Proteomes" id="UP000644727">
    <property type="component" value="Unassembled WGS sequence"/>
</dbReference>
<dbReference type="SUPFAM" id="SSF53254">
    <property type="entry name" value="Phosphoglycerate mutase-like"/>
    <property type="match status" value="1"/>
</dbReference>
<dbReference type="EMBL" id="JADEYR010000001">
    <property type="protein sequence ID" value="MBE9402666.1"/>
    <property type="molecule type" value="Genomic_DNA"/>
</dbReference>
<evidence type="ECO:0000313" key="1">
    <source>
        <dbReference type="EMBL" id="MBE9402666.1"/>
    </source>
</evidence>
<dbReference type="Pfam" id="PF00300">
    <property type="entry name" value="His_Phos_1"/>
    <property type="match status" value="1"/>
</dbReference>
<proteinExistence type="predicted"/>
<dbReference type="SMART" id="SM00855">
    <property type="entry name" value="PGAM"/>
    <property type="match status" value="1"/>
</dbReference>